<feature type="compositionally biased region" description="Low complexity" evidence="18">
    <location>
        <begin position="833"/>
        <end position="847"/>
    </location>
</feature>
<evidence type="ECO:0000259" key="20">
    <source>
        <dbReference type="SMART" id="SM00485"/>
    </source>
</evidence>
<feature type="compositionally biased region" description="Gly residues" evidence="18">
    <location>
        <begin position="1262"/>
        <end position="1271"/>
    </location>
</feature>
<dbReference type="InterPro" id="IPR029060">
    <property type="entry name" value="PIN-like_dom_sf"/>
</dbReference>
<keyword evidence="14" id="KW-0234">DNA repair</keyword>
<dbReference type="PANTHER" id="PTHR11081">
    <property type="entry name" value="FLAP ENDONUCLEASE FAMILY MEMBER"/>
    <property type="match status" value="1"/>
</dbReference>
<evidence type="ECO:0000256" key="11">
    <source>
        <dbReference type="ARBA" id="ARBA00022842"/>
    </source>
</evidence>
<dbReference type="InterPro" id="IPR006084">
    <property type="entry name" value="XPG/Rad2"/>
</dbReference>
<evidence type="ECO:0000256" key="9">
    <source>
        <dbReference type="ARBA" id="ARBA00022801"/>
    </source>
</evidence>
<evidence type="ECO:0000256" key="10">
    <source>
        <dbReference type="ARBA" id="ARBA00022839"/>
    </source>
</evidence>
<comment type="similarity">
    <text evidence="3">Belongs to the XPG/RAD2 endonuclease family. EXO1 subfamily.</text>
</comment>
<feature type="region of interest" description="Disordered" evidence="18">
    <location>
        <begin position="1004"/>
        <end position="1079"/>
    </location>
</feature>
<keyword evidence="8" id="KW-0228">DNA excision</keyword>
<dbReference type="Proteomes" id="UP000256970">
    <property type="component" value="Unassembled WGS sequence"/>
</dbReference>
<feature type="region of interest" description="Disordered" evidence="18">
    <location>
        <begin position="1238"/>
        <end position="1298"/>
    </location>
</feature>
<feature type="domain" description="XPG-I" evidence="19">
    <location>
        <begin position="138"/>
        <end position="208"/>
    </location>
</feature>
<dbReference type="PRINTS" id="PR00853">
    <property type="entry name" value="XPGRADSUPER"/>
</dbReference>
<feature type="compositionally biased region" description="Low complexity" evidence="18">
    <location>
        <begin position="788"/>
        <end position="817"/>
    </location>
</feature>
<keyword evidence="15" id="KW-0539">Nucleus</keyword>
<sequence length="1316" mass="137257">MGINGLLPALKPIAKAVHVSKYRGQRAAVDGYSWLHKGAYCCARELCEGTFTDKYVAYFMSRVQMLRTHGVEPMVVFDGGRLPIKGDEEFSRHRARAEAREKAAAHLAAGNMAAAVECYQRCVDITPAMAKQVIEELKVQGVQFIVAPYEADAQMAYLARRGDVQLVITEDSDLLAYGCPRVLYKLDRTGNGEELCTADLPNCTGLPLSGFTSDQFLQLCVMAGCDFLAQLPGIGLKKAHGVLRKYRSFTKVVKMLRFNGTRVPPEYELRFQLALWAFRHCRVYCPAAQALVHLAPLPAGGLGAADVDVPQALTHLAGEQQQQRLDFLGPDLPADVARGIAEGQLDPMKHTPYDLAAIFAGCRNLPPHIAAQLPKPPADQHLLALRRPSNAAAAAGSGGAAGAASGGGAVSGGGRAARVGMSKRHSSGQQKLAWSAAGSNKGTAAAGAGAAGPCSGGSRAAASSGSRKVALGIAKYFSAAPAAGMQRSGVAAAAAAGCGSVAASQPAAAKASVPAAAAAGQSMQHNILQALQALQQQQQERQQQEQKQQQQLVQQQQEQEQQQQCVEQEQVTGKLEQQQGHHKSAACWSEECAAAAGAGMPASKRVRLSDEMLGSGSSGSLLHSAAAAGGAPRLSDDAGLFIDQRCDQRTACTEQVRGLKQQDHQQQRQQQQQQQRGVDSIDLVIEDSDEDASYGSLMDEPLSRAAAEHCNMFSADLGVAGVRREQPWAAAAGSSGGSSEQQPGSSSLPSGNSSEQPGAMQSDSMLAAPSSGMGGSMSMSLNGVSQELSGLQDPSGLQLQGQQQQQQDADPFGVSAAAGRGAAVSTLSALINSMSSHQQQQQQRSQSPALPACLQRRTRGSSSNSRFFPGGGSSCSPALLVDDAAPGDAAFLQGDGLGLGSDPLLMAGSLPSLPSSGGLSLGLLGPASGAGQASLSGLGVSSEDDVLAGLGSSRPQQQQQQQQQHVYDDLDQVEVSPPKTHHLALGGSSSHAWRRLQGSLRGGAGLSRRVTQHTRQDLSGDDLVQQQQQQQQQHNQQQQHRQHQAEAAGTTARQPAEQEAAPSSSGGSSSNDENAEPEDAGDIHSIAHIRQYAKLATKVVKKVHKQQQQQQLDQQQCTQQQQQQQRVLTQQQVSPLGLSGSAANTAAAAAAQRKPGKVAAQRRPRSSNGSRGNSKGGSKAQPRKSLTHLYAMRYDPDLLFVPVKPLADNAAAGEDALPAAAAADPMQELDSDVELLGEEPGGGSSGPFGRQPKHATGLLGRRLGGGSGSSRGGIAARPFKAPSRSAAADMDSSPDGDCDAADAGFGAFGKFACGGE</sequence>
<feature type="region of interest" description="Disordered" evidence="18">
    <location>
        <begin position="946"/>
        <end position="967"/>
    </location>
</feature>
<dbReference type="Gene3D" id="3.40.50.1010">
    <property type="entry name" value="5'-nuclease"/>
    <property type="match status" value="1"/>
</dbReference>
<organism evidence="21 22">
    <name type="scientific">Tetradesmus obliquus</name>
    <name type="common">Green alga</name>
    <name type="synonym">Acutodesmus obliquus</name>
    <dbReference type="NCBI Taxonomy" id="3088"/>
    <lineage>
        <taxon>Eukaryota</taxon>
        <taxon>Viridiplantae</taxon>
        <taxon>Chlorophyta</taxon>
        <taxon>core chlorophytes</taxon>
        <taxon>Chlorophyceae</taxon>
        <taxon>CS clade</taxon>
        <taxon>Sphaeropleales</taxon>
        <taxon>Scenedesmaceae</taxon>
        <taxon>Tetradesmus</taxon>
    </lineage>
</organism>
<evidence type="ECO:0000256" key="17">
    <source>
        <dbReference type="SAM" id="Coils"/>
    </source>
</evidence>
<keyword evidence="13" id="KW-0238">DNA-binding</keyword>
<dbReference type="SMART" id="SM00484">
    <property type="entry name" value="XPGI"/>
    <property type="match status" value="1"/>
</dbReference>
<dbReference type="InterPro" id="IPR044752">
    <property type="entry name" value="PIN-like_EXO1"/>
</dbReference>
<evidence type="ECO:0000313" key="21">
    <source>
        <dbReference type="EMBL" id="SZX70331.1"/>
    </source>
</evidence>
<dbReference type="FunFam" id="1.10.150.20:FF:000011">
    <property type="entry name" value="exonuclease 1"/>
    <property type="match status" value="1"/>
</dbReference>
<feature type="compositionally biased region" description="Basic residues" evidence="18">
    <location>
        <begin position="1154"/>
        <end position="1165"/>
    </location>
</feature>
<evidence type="ECO:0000256" key="7">
    <source>
        <dbReference type="ARBA" id="ARBA00022763"/>
    </source>
</evidence>
<dbReference type="EMBL" id="FNXT01000985">
    <property type="protein sequence ID" value="SZX70331.1"/>
    <property type="molecule type" value="Genomic_DNA"/>
</dbReference>
<dbReference type="GO" id="GO:0017108">
    <property type="term" value="F:5'-flap endonuclease activity"/>
    <property type="evidence" value="ECO:0007669"/>
    <property type="project" value="TreeGrafter"/>
</dbReference>
<evidence type="ECO:0000256" key="8">
    <source>
        <dbReference type="ARBA" id="ARBA00022769"/>
    </source>
</evidence>
<dbReference type="CDD" id="cd09908">
    <property type="entry name" value="H3TH_EXO1"/>
    <property type="match status" value="1"/>
</dbReference>
<dbReference type="PANTHER" id="PTHR11081:SF65">
    <property type="entry name" value="DNA DAMAGE-INDUCIBLE PROTEIN DIN7-RELATED"/>
    <property type="match status" value="1"/>
</dbReference>
<feature type="region of interest" description="Disordered" evidence="18">
    <location>
        <begin position="729"/>
        <end position="817"/>
    </location>
</feature>
<feature type="compositionally biased region" description="Low complexity" evidence="18">
    <location>
        <begin position="729"/>
        <end position="757"/>
    </location>
</feature>
<name>A0A383VYP0_TETOB</name>
<dbReference type="STRING" id="3088.A0A383VYP0"/>
<keyword evidence="7" id="KW-0227">DNA damage</keyword>
<dbReference type="SUPFAM" id="SSF47807">
    <property type="entry name" value="5' to 3' exonuclease, C-terminal subdomain"/>
    <property type="match status" value="1"/>
</dbReference>
<dbReference type="GO" id="GO:0005634">
    <property type="term" value="C:nucleus"/>
    <property type="evidence" value="ECO:0007669"/>
    <property type="project" value="UniProtKB-SubCell"/>
</dbReference>
<keyword evidence="12" id="KW-0267">Excision nuclease</keyword>
<dbReference type="InterPro" id="IPR008918">
    <property type="entry name" value="HhH2"/>
</dbReference>
<dbReference type="GO" id="GO:0003677">
    <property type="term" value="F:DNA binding"/>
    <property type="evidence" value="ECO:0007669"/>
    <property type="project" value="UniProtKB-KW"/>
</dbReference>
<dbReference type="SMART" id="SM00485">
    <property type="entry name" value="XPGN"/>
    <property type="match status" value="1"/>
</dbReference>
<dbReference type="InterPro" id="IPR006085">
    <property type="entry name" value="XPG_DNA_repair_N"/>
</dbReference>
<dbReference type="InterPro" id="IPR036279">
    <property type="entry name" value="5-3_exonuclease_C_sf"/>
</dbReference>
<evidence type="ECO:0000256" key="16">
    <source>
        <dbReference type="ARBA" id="ARBA00060210"/>
    </source>
</evidence>
<proteinExistence type="inferred from homology"/>
<evidence type="ECO:0000256" key="1">
    <source>
        <dbReference type="ARBA" id="ARBA00001946"/>
    </source>
</evidence>
<evidence type="ECO:0000256" key="5">
    <source>
        <dbReference type="ARBA" id="ARBA00022722"/>
    </source>
</evidence>
<evidence type="ECO:0000256" key="6">
    <source>
        <dbReference type="ARBA" id="ARBA00022723"/>
    </source>
</evidence>
<dbReference type="FunFam" id="3.40.50.1010:FF:000002">
    <property type="entry name" value="Exonuclease 1, putative"/>
    <property type="match status" value="1"/>
</dbReference>
<keyword evidence="5" id="KW-0540">Nuclease</keyword>
<dbReference type="Pfam" id="PF00752">
    <property type="entry name" value="XPG_N"/>
    <property type="match status" value="1"/>
</dbReference>
<comment type="subcellular location">
    <subcellularLocation>
        <location evidence="2">Nucleus</location>
    </subcellularLocation>
</comment>
<comment type="function">
    <text evidence="16">Putative 5'-&gt;3' double-stranded DNA exonuclease which may also contain a cryptic 3'-&gt;5' double-stranded DNA exonuclease activity. May be involved in DNA mismatch repair (MMR).</text>
</comment>
<feature type="region of interest" description="Disordered" evidence="18">
    <location>
        <begin position="394"/>
        <end position="436"/>
    </location>
</feature>
<evidence type="ECO:0000256" key="2">
    <source>
        <dbReference type="ARBA" id="ARBA00004123"/>
    </source>
</evidence>
<dbReference type="SUPFAM" id="SSF88723">
    <property type="entry name" value="PIN domain-like"/>
    <property type="match status" value="1"/>
</dbReference>
<protein>
    <recommendedName>
        <fullName evidence="4">Exonuclease 1</fullName>
    </recommendedName>
</protein>
<evidence type="ECO:0000256" key="13">
    <source>
        <dbReference type="ARBA" id="ARBA00023125"/>
    </source>
</evidence>
<keyword evidence="17" id="KW-0175">Coiled coil</keyword>
<dbReference type="GO" id="GO:0006281">
    <property type="term" value="P:DNA repair"/>
    <property type="evidence" value="ECO:0007669"/>
    <property type="project" value="UniProtKB-KW"/>
</dbReference>
<reference evidence="21 22" key="1">
    <citation type="submission" date="2016-10" db="EMBL/GenBank/DDBJ databases">
        <authorList>
            <person name="Cai Z."/>
        </authorList>
    </citation>
    <scope>NUCLEOTIDE SEQUENCE [LARGE SCALE GENOMIC DNA]</scope>
</reference>
<evidence type="ECO:0000259" key="19">
    <source>
        <dbReference type="SMART" id="SM00484"/>
    </source>
</evidence>
<dbReference type="InterPro" id="IPR006086">
    <property type="entry name" value="XPG-I_dom"/>
</dbReference>
<dbReference type="Pfam" id="PF00867">
    <property type="entry name" value="XPG_I"/>
    <property type="match status" value="1"/>
</dbReference>
<dbReference type="SMART" id="SM00279">
    <property type="entry name" value="HhH2"/>
    <property type="match status" value="1"/>
</dbReference>
<dbReference type="GO" id="GO:0046872">
    <property type="term" value="F:metal ion binding"/>
    <property type="evidence" value="ECO:0007669"/>
    <property type="project" value="UniProtKB-KW"/>
</dbReference>
<feature type="region of interest" description="Disordered" evidence="18">
    <location>
        <begin position="833"/>
        <end position="870"/>
    </location>
</feature>
<evidence type="ECO:0000256" key="14">
    <source>
        <dbReference type="ARBA" id="ARBA00023204"/>
    </source>
</evidence>
<feature type="domain" description="XPG N-terminal" evidence="20">
    <location>
        <begin position="1"/>
        <end position="99"/>
    </location>
</feature>
<evidence type="ECO:0000313" key="22">
    <source>
        <dbReference type="Proteomes" id="UP000256970"/>
    </source>
</evidence>
<keyword evidence="22" id="KW-1185">Reference proteome</keyword>
<gene>
    <name evidence="21" type="ORF">BQ4739_LOCUS10551</name>
</gene>
<evidence type="ECO:0000256" key="4">
    <source>
        <dbReference type="ARBA" id="ARBA00020324"/>
    </source>
</evidence>
<keyword evidence="6" id="KW-0479">Metal-binding</keyword>
<feature type="region of interest" description="Disordered" evidence="18">
    <location>
        <begin position="1144"/>
        <end position="1184"/>
    </location>
</feature>
<dbReference type="GO" id="GO:0035312">
    <property type="term" value="F:5'-3' DNA exonuclease activity"/>
    <property type="evidence" value="ECO:0007669"/>
    <property type="project" value="InterPro"/>
</dbReference>
<keyword evidence="11" id="KW-0460">Magnesium</keyword>
<evidence type="ECO:0000256" key="15">
    <source>
        <dbReference type="ARBA" id="ARBA00023242"/>
    </source>
</evidence>
<keyword evidence="9" id="KW-0378">Hydrolase</keyword>
<comment type="cofactor">
    <cofactor evidence="1">
        <name>Mg(2+)</name>
        <dbReference type="ChEBI" id="CHEBI:18420"/>
    </cofactor>
</comment>
<feature type="compositionally biased region" description="Gly residues" evidence="18">
    <location>
        <begin position="396"/>
        <end position="415"/>
    </location>
</feature>
<feature type="compositionally biased region" description="Low complexity" evidence="18">
    <location>
        <begin position="1166"/>
        <end position="1179"/>
    </location>
</feature>
<dbReference type="InterPro" id="IPR037315">
    <property type="entry name" value="EXO1_H3TH"/>
</dbReference>
<feature type="compositionally biased region" description="Low complexity" evidence="18">
    <location>
        <begin position="1025"/>
        <end position="1039"/>
    </location>
</feature>
<evidence type="ECO:0000256" key="3">
    <source>
        <dbReference type="ARBA" id="ARBA00010563"/>
    </source>
</evidence>
<feature type="coiled-coil region" evidence="17">
    <location>
        <begin position="527"/>
        <end position="569"/>
    </location>
</feature>
<dbReference type="Gene3D" id="1.10.150.20">
    <property type="entry name" value="5' to 3' exonuclease, C-terminal subdomain"/>
    <property type="match status" value="1"/>
</dbReference>
<accession>A0A383VYP0</accession>
<evidence type="ECO:0000256" key="18">
    <source>
        <dbReference type="SAM" id="MobiDB-lite"/>
    </source>
</evidence>
<keyword evidence="10" id="KW-0269">Exonuclease</keyword>
<dbReference type="CDD" id="cd09857">
    <property type="entry name" value="PIN_EXO1"/>
    <property type="match status" value="1"/>
</dbReference>
<evidence type="ECO:0000256" key="12">
    <source>
        <dbReference type="ARBA" id="ARBA00022881"/>
    </source>
</evidence>